<evidence type="ECO:0000313" key="1">
    <source>
        <dbReference type="EMBL" id="PYG88018.1"/>
    </source>
</evidence>
<evidence type="ECO:0000313" key="2">
    <source>
        <dbReference type="Proteomes" id="UP000248132"/>
    </source>
</evidence>
<comment type="caution">
    <text evidence="1">The sequence shown here is derived from an EMBL/GenBank/DDBJ whole genome shotgun (WGS) entry which is preliminary data.</text>
</comment>
<protein>
    <submittedName>
        <fullName evidence="1">Uncharacterized protein</fullName>
    </submittedName>
</protein>
<keyword evidence="2" id="KW-1185">Reference proteome</keyword>
<reference evidence="1 2" key="1">
    <citation type="submission" date="2018-06" db="EMBL/GenBank/DDBJ databases">
        <title>Genomic Encyclopedia of Type Strains, Phase I: the one thousand microbial genomes (KMG-I) project.</title>
        <authorList>
            <person name="Kyrpides N."/>
        </authorList>
    </citation>
    <scope>NUCLEOTIDE SEQUENCE [LARGE SCALE GENOMIC DNA]</scope>
    <source>
        <strain evidence="1 2">DSM 19573</strain>
    </source>
</reference>
<sequence length="148" mass="16553">MKFLILLLNNNSGFEGKMNNGIDLDMYVNAFEETGGKVLFKYTCSSNAGNILIAESNSVKTTSRELLSDEEKEMSKAEVYPLLDFEVDAKEKGELIEKFLYSIIYTFIPLTLSIEAEDRTKTALLADISEMLVKLKSYSIKPVNGDSV</sequence>
<dbReference type="Proteomes" id="UP000248132">
    <property type="component" value="Unassembled WGS sequence"/>
</dbReference>
<organism evidence="1 2">
    <name type="scientific">Ruminiclostridium sufflavum DSM 19573</name>
    <dbReference type="NCBI Taxonomy" id="1121337"/>
    <lineage>
        <taxon>Bacteria</taxon>
        <taxon>Bacillati</taxon>
        <taxon>Bacillota</taxon>
        <taxon>Clostridia</taxon>
        <taxon>Eubacteriales</taxon>
        <taxon>Oscillospiraceae</taxon>
        <taxon>Ruminiclostridium</taxon>
    </lineage>
</organism>
<gene>
    <name evidence="1" type="ORF">LY28_01728</name>
</gene>
<accession>A0A318XMU5</accession>
<dbReference type="RefSeq" id="WP_110461765.1">
    <property type="nucleotide sequence ID" value="NZ_QKMR01000008.1"/>
</dbReference>
<proteinExistence type="predicted"/>
<name>A0A318XMU5_9FIRM</name>
<dbReference type="EMBL" id="QKMR01000008">
    <property type="protein sequence ID" value="PYG88018.1"/>
    <property type="molecule type" value="Genomic_DNA"/>
</dbReference>
<dbReference type="AlphaFoldDB" id="A0A318XMU5"/>